<keyword evidence="6" id="KW-0564">Palmitate</keyword>
<dbReference type="GO" id="GO:0007585">
    <property type="term" value="P:respiratory gaseous exchange by respiratory system"/>
    <property type="evidence" value="ECO:0007669"/>
    <property type="project" value="UniProtKB-KW"/>
</dbReference>
<evidence type="ECO:0000256" key="2">
    <source>
        <dbReference type="ARBA" id="ARBA00004364"/>
    </source>
</evidence>
<evidence type="ECO:0000256" key="8">
    <source>
        <dbReference type="ARBA" id="ARBA00023288"/>
    </source>
</evidence>
<comment type="function">
    <text evidence="1">Pulmonary surfactant associated proteins promote alveolar stability by lowering the surface tension at the air-liquid interface in the peripheral air spaces.</text>
</comment>
<gene>
    <name evidence="14" type="primary">LOC129342050</name>
</gene>
<dbReference type="GeneID" id="129342050"/>
<dbReference type="Pfam" id="PF08999">
    <property type="entry name" value="SP_C-Propep"/>
    <property type="match status" value="1"/>
</dbReference>
<evidence type="ECO:0000256" key="9">
    <source>
        <dbReference type="ARBA" id="ARBA00044778"/>
    </source>
</evidence>
<dbReference type="PROSITE" id="PS50869">
    <property type="entry name" value="BRICHOS"/>
    <property type="match status" value="1"/>
</dbReference>
<evidence type="ECO:0000256" key="3">
    <source>
        <dbReference type="ARBA" id="ARBA00022439"/>
    </source>
</evidence>
<comment type="subcellular location">
    <subcellularLocation>
        <location evidence="2">Secreted</location>
        <location evidence="2">Extracellular space</location>
        <location evidence="2">Surface film</location>
    </subcellularLocation>
</comment>
<evidence type="ECO:0000256" key="11">
    <source>
        <dbReference type="SAM" id="Phobius"/>
    </source>
</evidence>
<feature type="domain" description="BRICHOS" evidence="12">
    <location>
        <begin position="94"/>
        <end position="185"/>
    </location>
</feature>
<evidence type="ECO:0000256" key="6">
    <source>
        <dbReference type="ARBA" id="ARBA00023139"/>
    </source>
</evidence>
<dbReference type="PANTHER" id="PTHR10800">
    <property type="entry name" value="PULMONARY SURFACTANT-ASSOCIATED PROTEIN C"/>
    <property type="match status" value="1"/>
</dbReference>
<dbReference type="SMART" id="SM01039">
    <property type="entry name" value="BRICHOS"/>
    <property type="match status" value="1"/>
</dbReference>
<proteinExistence type="predicted"/>
<keyword evidence="7" id="KW-1015">Disulfide bond</keyword>
<dbReference type="InterPro" id="IPR001729">
    <property type="entry name" value="SP-C"/>
</dbReference>
<name>A0AA97KCS2_EUBMA</name>
<evidence type="ECO:0000259" key="12">
    <source>
        <dbReference type="PROSITE" id="PS50869"/>
    </source>
</evidence>
<organism evidence="13 14">
    <name type="scientific">Eublepharis macularius</name>
    <name type="common">Leopard gecko</name>
    <name type="synonym">Cyrtodactylus macularius</name>
    <dbReference type="NCBI Taxonomy" id="481883"/>
    <lineage>
        <taxon>Eukaryota</taxon>
        <taxon>Metazoa</taxon>
        <taxon>Chordata</taxon>
        <taxon>Craniata</taxon>
        <taxon>Vertebrata</taxon>
        <taxon>Euteleostomi</taxon>
        <taxon>Lepidosauria</taxon>
        <taxon>Squamata</taxon>
        <taxon>Bifurcata</taxon>
        <taxon>Gekkota</taxon>
        <taxon>Eublepharidae</taxon>
        <taxon>Eublepharinae</taxon>
        <taxon>Eublepharis</taxon>
    </lineage>
</organism>
<dbReference type="InterPro" id="IPR007084">
    <property type="entry name" value="BRICHOS_dom"/>
</dbReference>
<evidence type="ECO:0000256" key="4">
    <source>
        <dbReference type="ARBA" id="ARBA00022525"/>
    </source>
</evidence>
<protein>
    <recommendedName>
        <fullName evidence="9">Surfactant protein C</fullName>
    </recommendedName>
    <alternativeName>
        <fullName evidence="10">Pulmonary surfactant-associated protein C</fullName>
    </alternativeName>
</protein>
<evidence type="ECO:0000256" key="1">
    <source>
        <dbReference type="ARBA" id="ARBA00002263"/>
    </source>
</evidence>
<keyword evidence="11" id="KW-0472">Membrane</keyword>
<keyword evidence="11" id="KW-0812">Transmembrane</keyword>
<accession>A0AA97KCS2</accession>
<dbReference type="GO" id="GO:0005615">
    <property type="term" value="C:extracellular space"/>
    <property type="evidence" value="ECO:0007669"/>
    <property type="project" value="TreeGrafter"/>
</dbReference>
<evidence type="ECO:0000256" key="10">
    <source>
        <dbReference type="ARBA" id="ARBA00044825"/>
    </source>
</evidence>
<dbReference type="Proteomes" id="UP001190640">
    <property type="component" value="Chromosome 14"/>
</dbReference>
<dbReference type="Gene3D" id="3.30.390.150">
    <property type="match status" value="1"/>
</dbReference>
<keyword evidence="4" id="KW-0964">Secreted</keyword>
<feature type="transmembrane region" description="Helical" evidence="11">
    <location>
        <begin position="29"/>
        <end position="55"/>
    </location>
</feature>
<dbReference type="KEGG" id="emc:129342050"/>
<keyword evidence="3" id="KW-0767">Surface film</keyword>
<dbReference type="InterPro" id="IPR015091">
    <property type="entry name" value="Surfactant_protein_propep"/>
</dbReference>
<dbReference type="PANTHER" id="PTHR10800:SF6">
    <property type="entry name" value="PULMONARY SURFACTANT-ASSOCIATED PROTEIN C"/>
    <property type="match status" value="1"/>
</dbReference>
<evidence type="ECO:0000313" key="13">
    <source>
        <dbReference type="Proteomes" id="UP001190640"/>
    </source>
</evidence>
<dbReference type="Pfam" id="PF04089">
    <property type="entry name" value="BRICHOS"/>
    <property type="match status" value="1"/>
</dbReference>
<evidence type="ECO:0000256" key="7">
    <source>
        <dbReference type="ARBA" id="ARBA00023157"/>
    </source>
</evidence>
<keyword evidence="13" id="KW-1185">Reference proteome</keyword>
<dbReference type="AlphaFoldDB" id="A0AA97KCS2"/>
<keyword evidence="5" id="KW-0305">Gaseous exchange</keyword>
<dbReference type="SMART" id="SM00019">
    <property type="entry name" value="SF_P"/>
    <property type="match status" value="1"/>
</dbReference>
<reference evidence="14" key="1">
    <citation type="submission" date="2025-08" db="UniProtKB">
        <authorList>
            <consortium name="RefSeq"/>
        </authorList>
    </citation>
    <scope>IDENTIFICATION</scope>
    <source>
        <tissue evidence="14">Blood</tissue>
    </source>
</reference>
<keyword evidence="11" id="KW-1133">Transmembrane helix</keyword>
<dbReference type="RefSeq" id="XP_054853497.1">
    <property type="nucleotide sequence ID" value="XM_054997522.1"/>
</dbReference>
<evidence type="ECO:0000313" key="14">
    <source>
        <dbReference type="RefSeq" id="XP_054853497.1"/>
    </source>
</evidence>
<evidence type="ECO:0000256" key="5">
    <source>
        <dbReference type="ARBA" id="ARBA00022713"/>
    </source>
</evidence>
<keyword evidence="8" id="KW-0449">Lipoprotein</keyword>
<sequence length="187" mass="20889">MDPKARCELSMAPQPPALTFIPTVPKNRIQLIVISVLLVLLAIIIIEAIIIGVYMTQKHTERVIKSIRNGSDGGVVEQTMMVNNQESVVALHIQNNMTSATVVYDYKHSLIGFRVQDKSQCSVVAMDSVNVPSIREITQRIEHFDEQVSKDVSLAYSFEQGELADRTILGTTMNILCSDVPVYWAER</sequence>